<dbReference type="InterPro" id="IPR001214">
    <property type="entry name" value="SET_dom"/>
</dbReference>
<sequence>MEDKAEHLRKEGRSLFQSERWAEAAGVYGQYIDFLLKEQGPSEQLVLGYSNRAETYLHLEMYADALEDTEKALDLNPLHLKTLFRKAKALLGLKLYQETVAVCQKFLRQDDLPADYRETVSDLLRQAKRKDKQTRLGQFEFRGLSYRHGEPGDTPSEFETFVGPVELKRTPEMDRGLFATRDLNPGEILFVAAPLTSVRHPKLPGSIVSSNLSLRVGASLVDRLVGSTCPYPRGPISQDTPPMRFFKPVNSIPSDLRQLSTEELQHPTFRTEFDEDTLFDIVRRRQVRHGTMNRMEEISGIYFLPALINHSCFPNVILTGFGPALVCRASREIKKEDQLFRSYNSVFYPLEDRNALLDGFRCRCERCAFDRLLLQEIPELRRLEFRCCRLFVDRLGESPRFHSEEERAEMRREFVQTTEALEELFRTEPKLQNLTAIQKDWIRASFVRMYWQLLEPAMALAPTASKEDHLHQLRLILEAARIMRSVDPASLEALEMLEKAHNQATMWKVQRRLFRCKEIDSLLKEFFGEVLDIELVLFGPQSESEIKSTMPQFLLHNFLYSVHI</sequence>
<dbReference type="AlphaFoldDB" id="A0ABD3GTD1"/>
<dbReference type="SUPFAM" id="SSF82199">
    <property type="entry name" value="SET domain"/>
    <property type="match status" value="1"/>
</dbReference>
<feature type="domain" description="SET" evidence="2">
    <location>
        <begin position="163"/>
        <end position="344"/>
    </location>
</feature>
<dbReference type="SMART" id="SM00317">
    <property type="entry name" value="SET"/>
    <property type="match status" value="1"/>
</dbReference>
<dbReference type="PANTHER" id="PTHR47643">
    <property type="entry name" value="TPR DOMAIN PROTEIN (AFU_ORTHOLOGUE AFUA_5G12710)"/>
    <property type="match status" value="1"/>
</dbReference>
<reference evidence="3 4" key="1">
    <citation type="submission" date="2024-09" db="EMBL/GenBank/DDBJ databases">
        <title>Chromosome-scale assembly of Riccia sorocarpa.</title>
        <authorList>
            <person name="Paukszto L."/>
        </authorList>
    </citation>
    <scope>NUCLEOTIDE SEQUENCE [LARGE SCALE GENOMIC DNA]</scope>
    <source>
        <strain evidence="3">LP-2024</strain>
        <tissue evidence="3">Aerial parts of the thallus</tissue>
    </source>
</reference>
<dbReference type="InterPro" id="IPR053209">
    <property type="entry name" value="Gramillin-biosynth_MTr"/>
</dbReference>
<dbReference type="InterPro" id="IPR011990">
    <property type="entry name" value="TPR-like_helical_dom_sf"/>
</dbReference>
<dbReference type="InterPro" id="IPR046341">
    <property type="entry name" value="SET_dom_sf"/>
</dbReference>
<dbReference type="PROSITE" id="PS50280">
    <property type="entry name" value="SET"/>
    <property type="match status" value="1"/>
</dbReference>
<dbReference type="Gene3D" id="2.170.270.10">
    <property type="entry name" value="SET domain"/>
    <property type="match status" value="1"/>
</dbReference>
<dbReference type="Pfam" id="PF00515">
    <property type="entry name" value="TPR_1"/>
    <property type="match status" value="1"/>
</dbReference>
<proteinExistence type="predicted"/>
<dbReference type="Proteomes" id="UP001633002">
    <property type="component" value="Unassembled WGS sequence"/>
</dbReference>
<evidence type="ECO:0000313" key="4">
    <source>
        <dbReference type="Proteomes" id="UP001633002"/>
    </source>
</evidence>
<keyword evidence="1" id="KW-0802">TPR repeat</keyword>
<protein>
    <recommendedName>
        <fullName evidence="2">SET domain-containing protein</fullName>
    </recommendedName>
</protein>
<evidence type="ECO:0000259" key="2">
    <source>
        <dbReference type="PROSITE" id="PS50280"/>
    </source>
</evidence>
<comment type="caution">
    <text evidence="3">The sequence shown here is derived from an EMBL/GenBank/DDBJ whole genome shotgun (WGS) entry which is preliminary data.</text>
</comment>
<dbReference type="PANTHER" id="PTHR47643:SF2">
    <property type="entry name" value="TPR DOMAIN PROTEIN (AFU_ORTHOLOGUE AFUA_5G12710)"/>
    <property type="match status" value="1"/>
</dbReference>
<dbReference type="Pfam" id="PF00856">
    <property type="entry name" value="SET"/>
    <property type="match status" value="1"/>
</dbReference>
<dbReference type="EMBL" id="JBJQOH010000007">
    <property type="protein sequence ID" value="KAL3681629.1"/>
    <property type="molecule type" value="Genomic_DNA"/>
</dbReference>
<gene>
    <name evidence="3" type="ORF">R1sor_024585</name>
</gene>
<dbReference type="SMART" id="SM00028">
    <property type="entry name" value="TPR"/>
    <property type="match status" value="2"/>
</dbReference>
<dbReference type="PROSITE" id="PS50005">
    <property type="entry name" value="TPR"/>
    <property type="match status" value="1"/>
</dbReference>
<organism evidence="3 4">
    <name type="scientific">Riccia sorocarpa</name>
    <dbReference type="NCBI Taxonomy" id="122646"/>
    <lineage>
        <taxon>Eukaryota</taxon>
        <taxon>Viridiplantae</taxon>
        <taxon>Streptophyta</taxon>
        <taxon>Embryophyta</taxon>
        <taxon>Marchantiophyta</taxon>
        <taxon>Marchantiopsida</taxon>
        <taxon>Marchantiidae</taxon>
        <taxon>Marchantiales</taxon>
        <taxon>Ricciaceae</taxon>
        <taxon>Riccia</taxon>
    </lineage>
</organism>
<keyword evidence="4" id="KW-1185">Reference proteome</keyword>
<feature type="repeat" description="TPR" evidence="1">
    <location>
        <begin position="46"/>
        <end position="79"/>
    </location>
</feature>
<dbReference type="Gene3D" id="1.25.40.10">
    <property type="entry name" value="Tetratricopeptide repeat domain"/>
    <property type="match status" value="1"/>
</dbReference>
<name>A0ABD3GTD1_9MARC</name>
<dbReference type="InterPro" id="IPR019734">
    <property type="entry name" value="TPR_rpt"/>
</dbReference>
<accession>A0ABD3GTD1</accession>
<evidence type="ECO:0000256" key="1">
    <source>
        <dbReference type="PROSITE-ProRule" id="PRU00339"/>
    </source>
</evidence>
<dbReference type="SUPFAM" id="SSF48452">
    <property type="entry name" value="TPR-like"/>
    <property type="match status" value="1"/>
</dbReference>
<evidence type="ECO:0000313" key="3">
    <source>
        <dbReference type="EMBL" id="KAL3681629.1"/>
    </source>
</evidence>